<keyword evidence="5 7" id="KW-0472">Membrane</keyword>
<evidence type="ECO:0000256" key="7">
    <source>
        <dbReference type="SAM" id="Phobius"/>
    </source>
</evidence>
<sequence length="222" mass="24361">MSETLRTLASRAWHGFLAYLLKFGVVGLIGLVIDVALFNALRVGLLGTDTWAQSAIGAKTISTSVAIVFNWLGNRYWTFRRHRRRHVLREFAEYLVVSLGGMAISLICLWISHHLLGFTSLLADNISSNVIGLGLGTAFRFVLYRYWVYGHHRSDGLSNLARVEEAQRALFEQPPLEEAPLERSEPPTTTTTGRDSAAATTDAPGASAAEPVQSAEPRNHGG</sequence>
<comment type="similarity">
    <text evidence="2">Belongs to the GtrA family.</text>
</comment>
<feature type="compositionally biased region" description="Low complexity" evidence="6">
    <location>
        <begin position="195"/>
        <end position="209"/>
    </location>
</feature>
<feature type="domain" description="GtrA/DPMS transmembrane" evidence="8">
    <location>
        <begin position="22"/>
        <end position="148"/>
    </location>
</feature>
<evidence type="ECO:0000259" key="8">
    <source>
        <dbReference type="Pfam" id="PF04138"/>
    </source>
</evidence>
<evidence type="ECO:0000256" key="5">
    <source>
        <dbReference type="ARBA" id="ARBA00023136"/>
    </source>
</evidence>
<dbReference type="Pfam" id="PF04138">
    <property type="entry name" value="GtrA_DPMS_TM"/>
    <property type="match status" value="1"/>
</dbReference>
<dbReference type="AlphaFoldDB" id="A0A6I3M2U7"/>
<dbReference type="GO" id="GO:0005886">
    <property type="term" value="C:plasma membrane"/>
    <property type="evidence" value="ECO:0007669"/>
    <property type="project" value="TreeGrafter"/>
</dbReference>
<dbReference type="EMBL" id="WMLB01000023">
    <property type="protein sequence ID" value="MTH68920.1"/>
    <property type="molecule type" value="Genomic_DNA"/>
</dbReference>
<evidence type="ECO:0000256" key="6">
    <source>
        <dbReference type="SAM" id="MobiDB-lite"/>
    </source>
</evidence>
<evidence type="ECO:0000313" key="9">
    <source>
        <dbReference type="EMBL" id="MTH68920.1"/>
    </source>
</evidence>
<evidence type="ECO:0000256" key="2">
    <source>
        <dbReference type="ARBA" id="ARBA00009399"/>
    </source>
</evidence>
<dbReference type="PANTHER" id="PTHR38459">
    <property type="entry name" value="PROPHAGE BACTOPRENOL-LINKED GLUCOSE TRANSLOCASE HOMOLOG"/>
    <property type="match status" value="1"/>
</dbReference>
<gene>
    <name evidence="9" type="ORF">GJ743_11105</name>
</gene>
<keyword evidence="3 7" id="KW-0812">Transmembrane</keyword>
<accession>A0A6I3M2U7</accession>
<dbReference type="OrthoDB" id="9807815at2"/>
<proteinExistence type="inferred from homology"/>
<keyword evidence="4 7" id="KW-1133">Transmembrane helix</keyword>
<comment type="caution">
    <text evidence="9">The sequence shown here is derived from an EMBL/GenBank/DDBJ whole genome shotgun (WGS) entry which is preliminary data.</text>
</comment>
<keyword evidence="10" id="KW-1185">Reference proteome</keyword>
<evidence type="ECO:0000256" key="3">
    <source>
        <dbReference type="ARBA" id="ARBA00022692"/>
    </source>
</evidence>
<evidence type="ECO:0000256" key="4">
    <source>
        <dbReference type="ARBA" id="ARBA00022989"/>
    </source>
</evidence>
<evidence type="ECO:0000256" key="1">
    <source>
        <dbReference type="ARBA" id="ARBA00004141"/>
    </source>
</evidence>
<dbReference type="InterPro" id="IPR051401">
    <property type="entry name" value="GtrA_CellWall_Glycosyl"/>
</dbReference>
<comment type="subcellular location">
    <subcellularLocation>
        <location evidence="1">Membrane</location>
        <topology evidence="1">Multi-pass membrane protein</topology>
    </subcellularLocation>
</comment>
<protein>
    <submittedName>
        <fullName evidence="9">GtrA family protein</fullName>
    </submittedName>
</protein>
<dbReference type="PANTHER" id="PTHR38459:SF1">
    <property type="entry name" value="PROPHAGE BACTOPRENOL-LINKED GLUCOSE TRANSLOCASE HOMOLOG"/>
    <property type="match status" value="1"/>
</dbReference>
<dbReference type="Proteomes" id="UP000433071">
    <property type="component" value="Unassembled WGS sequence"/>
</dbReference>
<dbReference type="GO" id="GO:0000271">
    <property type="term" value="P:polysaccharide biosynthetic process"/>
    <property type="evidence" value="ECO:0007669"/>
    <property type="project" value="InterPro"/>
</dbReference>
<dbReference type="RefSeq" id="WP_155051961.1">
    <property type="nucleotide sequence ID" value="NZ_BAAAIB010000002.1"/>
</dbReference>
<evidence type="ECO:0000313" key="10">
    <source>
        <dbReference type="Proteomes" id="UP000433071"/>
    </source>
</evidence>
<feature type="transmembrane region" description="Helical" evidence="7">
    <location>
        <begin position="50"/>
        <end position="73"/>
    </location>
</feature>
<reference evidence="9 10" key="1">
    <citation type="submission" date="2019-11" db="EMBL/GenBank/DDBJ databases">
        <title>Agromyces kandeliae sp. nov., isolated from mangrove soil.</title>
        <authorList>
            <person name="Wang R."/>
        </authorList>
    </citation>
    <scope>NUCLEOTIDE SEQUENCE [LARGE SCALE GENOMIC DNA]</scope>
    <source>
        <strain evidence="9 10">JCM 11433</strain>
    </source>
</reference>
<feature type="transmembrane region" description="Helical" evidence="7">
    <location>
        <begin position="12"/>
        <end position="38"/>
    </location>
</feature>
<feature type="transmembrane region" description="Helical" evidence="7">
    <location>
        <begin position="125"/>
        <end position="143"/>
    </location>
</feature>
<feature type="transmembrane region" description="Helical" evidence="7">
    <location>
        <begin position="94"/>
        <end position="113"/>
    </location>
</feature>
<dbReference type="InterPro" id="IPR007267">
    <property type="entry name" value="GtrA_DPMS_TM"/>
</dbReference>
<organism evidence="9 10">
    <name type="scientific">Agromyces bracchium</name>
    <dbReference type="NCBI Taxonomy" id="88376"/>
    <lineage>
        <taxon>Bacteria</taxon>
        <taxon>Bacillati</taxon>
        <taxon>Actinomycetota</taxon>
        <taxon>Actinomycetes</taxon>
        <taxon>Micrococcales</taxon>
        <taxon>Microbacteriaceae</taxon>
        <taxon>Agromyces</taxon>
    </lineage>
</organism>
<name>A0A6I3M2U7_9MICO</name>
<feature type="region of interest" description="Disordered" evidence="6">
    <location>
        <begin position="172"/>
        <end position="222"/>
    </location>
</feature>